<dbReference type="AlphaFoldDB" id="A0A2K8KYV0"/>
<keyword evidence="2" id="KW-0129">CBS domain</keyword>
<accession>A0A2K8KYV0</accession>
<dbReference type="SMART" id="SM00116">
    <property type="entry name" value="CBS"/>
    <property type="match status" value="2"/>
</dbReference>
<evidence type="ECO:0000259" key="3">
    <source>
        <dbReference type="PROSITE" id="PS51371"/>
    </source>
</evidence>
<dbReference type="KEGG" id="rfo:REIFOR_02923"/>
<dbReference type="PANTHER" id="PTHR48108:SF26">
    <property type="entry name" value="CBS DOMAIN-CONTAINING PROTEIN DDB_G0289609"/>
    <property type="match status" value="1"/>
</dbReference>
<reference evidence="4 5" key="1">
    <citation type="journal article" date="2017" name="Environ. Microbiol.">
        <title>Genomic and physiological analyses of 'Reinekea forsetii' reveal a versatile opportunistic lifestyle during spring algae blooms.</title>
        <authorList>
            <person name="Avci B."/>
            <person name="Hahnke R.L."/>
            <person name="Chafee M."/>
            <person name="Fischer T."/>
            <person name="Gruber-Vodicka H."/>
            <person name="Tegetmeyer H.E."/>
            <person name="Harder J."/>
            <person name="Fuchs B.M."/>
            <person name="Amann R.I."/>
            <person name="Teeling H."/>
        </authorList>
    </citation>
    <scope>NUCLEOTIDE SEQUENCE [LARGE SCALE GENOMIC DNA]</scope>
    <source>
        <strain evidence="4 5">Hel1_31_D35</strain>
    </source>
</reference>
<name>A0A2K8KYV0_9GAMM</name>
<dbReference type="Proteomes" id="UP000229757">
    <property type="component" value="Chromosome"/>
</dbReference>
<protein>
    <submittedName>
        <fullName evidence="4">CBS domain protein, putative inosine monophosphate dehydrogenase</fullName>
    </submittedName>
</protein>
<dbReference type="EMBL" id="CP011797">
    <property type="protein sequence ID" value="ATX78044.1"/>
    <property type="molecule type" value="Genomic_DNA"/>
</dbReference>
<keyword evidence="5" id="KW-1185">Reference proteome</keyword>
<evidence type="ECO:0000313" key="5">
    <source>
        <dbReference type="Proteomes" id="UP000229757"/>
    </source>
</evidence>
<evidence type="ECO:0000313" key="4">
    <source>
        <dbReference type="EMBL" id="ATX78044.1"/>
    </source>
</evidence>
<dbReference type="CDD" id="cd04629">
    <property type="entry name" value="CBS_pair_bac"/>
    <property type="match status" value="1"/>
</dbReference>
<dbReference type="OrthoDB" id="9790355at2"/>
<keyword evidence="1" id="KW-0677">Repeat</keyword>
<dbReference type="InterPro" id="IPR051462">
    <property type="entry name" value="CBS_domain-containing"/>
</dbReference>
<dbReference type="InterPro" id="IPR044729">
    <property type="entry name" value="CBS_bac"/>
</dbReference>
<dbReference type="InterPro" id="IPR000644">
    <property type="entry name" value="CBS_dom"/>
</dbReference>
<dbReference type="SUPFAM" id="SSF54631">
    <property type="entry name" value="CBS-domain pair"/>
    <property type="match status" value="1"/>
</dbReference>
<feature type="domain" description="CBS" evidence="3">
    <location>
        <begin position="78"/>
        <end position="135"/>
    </location>
</feature>
<dbReference type="RefSeq" id="WP_100258259.1">
    <property type="nucleotide sequence ID" value="NZ_CP011797.1"/>
</dbReference>
<evidence type="ECO:0000256" key="1">
    <source>
        <dbReference type="ARBA" id="ARBA00022737"/>
    </source>
</evidence>
<proteinExistence type="predicted"/>
<gene>
    <name evidence="4" type="ORF">REIFOR_02923</name>
</gene>
<dbReference type="InterPro" id="IPR046342">
    <property type="entry name" value="CBS_dom_sf"/>
</dbReference>
<dbReference type="PROSITE" id="PS51371">
    <property type="entry name" value="CBS"/>
    <property type="match status" value="2"/>
</dbReference>
<organism evidence="4 5">
    <name type="scientific">Reinekea forsetii</name>
    <dbReference type="NCBI Taxonomy" id="1336806"/>
    <lineage>
        <taxon>Bacteria</taxon>
        <taxon>Pseudomonadati</taxon>
        <taxon>Pseudomonadota</taxon>
        <taxon>Gammaproteobacteria</taxon>
        <taxon>Oceanospirillales</taxon>
        <taxon>Saccharospirillaceae</taxon>
        <taxon>Reinekea</taxon>
    </lineage>
</organism>
<feature type="domain" description="CBS" evidence="3">
    <location>
        <begin position="11"/>
        <end position="69"/>
    </location>
</feature>
<dbReference type="PANTHER" id="PTHR48108">
    <property type="entry name" value="CBS DOMAIN-CONTAINING PROTEIN CBSX2, CHLOROPLASTIC"/>
    <property type="match status" value="1"/>
</dbReference>
<dbReference type="Pfam" id="PF00571">
    <property type="entry name" value="CBS"/>
    <property type="match status" value="2"/>
</dbReference>
<evidence type="ECO:0000256" key="2">
    <source>
        <dbReference type="PROSITE-ProRule" id="PRU00703"/>
    </source>
</evidence>
<dbReference type="Gene3D" id="3.10.580.10">
    <property type="entry name" value="CBS-domain"/>
    <property type="match status" value="1"/>
</dbReference>
<sequence>MFGSIVAKDYMSIKPVTFRADTHIFEAIQVLLQNKISGATVVNDANEAVGVISEMDCLQAIINVGYYDQGGGYVGDFMTRNVESIDQNINIIDAAQLLLKTKRRRMPVIEDGKFKGQISARSILMAFKNFRNQDQSAEDNR</sequence>